<reference evidence="12" key="1">
    <citation type="journal article" date="2019" name="Int. J. Syst. Evol. Microbiol.">
        <title>The Global Catalogue of Microorganisms (GCM) 10K type strain sequencing project: providing services to taxonomists for standard genome sequencing and annotation.</title>
        <authorList>
            <consortium name="The Broad Institute Genomics Platform"/>
            <consortium name="The Broad Institute Genome Sequencing Center for Infectious Disease"/>
            <person name="Wu L."/>
            <person name="Ma J."/>
        </authorList>
    </citation>
    <scope>NUCLEOTIDE SEQUENCE [LARGE SCALE GENOMIC DNA]</scope>
    <source>
        <strain evidence="12">CCUG 60023</strain>
    </source>
</reference>
<evidence type="ECO:0000259" key="9">
    <source>
        <dbReference type="PROSITE" id="PS50893"/>
    </source>
</evidence>
<keyword evidence="7 8" id="KW-0472">Membrane</keyword>
<gene>
    <name evidence="11" type="ORF">ACFQ14_05045</name>
</gene>
<evidence type="ECO:0000256" key="2">
    <source>
        <dbReference type="ARBA" id="ARBA00005417"/>
    </source>
</evidence>
<evidence type="ECO:0000259" key="10">
    <source>
        <dbReference type="PROSITE" id="PS50929"/>
    </source>
</evidence>
<feature type="domain" description="ABC transmembrane type-1" evidence="10">
    <location>
        <begin position="44"/>
        <end position="324"/>
    </location>
</feature>
<feature type="transmembrane region" description="Helical" evidence="8">
    <location>
        <begin position="274"/>
        <end position="293"/>
    </location>
</feature>
<dbReference type="Gene3D" id="3.40.50.300">
    <property type="entry name" value="P-loop containing nucleotide triphosphate hydrolases"/>
    <property type="match status" value="1"/>
</dbReference>
<evidence type="ECO:0000256" key="7">
    <source>
        <dbReference type="ARBA" id="ARBA00023136"/>
    </source>
</evidence>
<evidence type="ECO:0000256" key="5">
    <source>
        <dbReference type="ARBA" id="ARBA00022840"/>
    </source>
</evidence>
<comment type="subcellular location">
    <subcellularLocation>
        <location evidence="1">Cell membrane</location>
        <topology evidence="1">Multi-pass membrane protein</topology>
    </subcellularLocation>
</comment>
<dbReference type="SMART" id="SM00382">
    <property type="entry name" value="AAA"/>
    <property type="match status" value="1"/>
</dbReference>
<dbReference type="SUPFAM" id="SSF52540">
    <property type="entry name" value="P-loop containing nucleoside triphosphate hydrolases"/>
    <property type="match status" value="1"/>
</dbReference>
<comment type="similarity">
    <text evidence="2">Belongs to the ABC transporter superfamily.</text>
</comment>
<evidence type="ECO:0000256" key="3">
    <source>
        <dbReference type="ARBA" id="ARBA00022692"/>
    </source>
</evidence>
<dbReference type="EMBL" id="JBHTJV010000003">
    <property type="protein sequence ID" value="MFD0915767.1"/>
    <property type="molecule type" value="Genomic_DNA"/>
</dbReference>
<evidence type="ECO:0000313" key="12">
    <source>
        <dbReference type="Proteomes" id="UP001597101"/>
    </source>
</evidence>
<protein>
    <submittedName>
        <fullName evidence="11">ABC transporter ATP-binding protein</fullName>
    </submittedName>
</protein>
<dbReference type="InterPro" id="IPR036640">
    <property type="entry name" value="ABC1_TM_sf"/>
</dbReference>
<dbReference type="SUPFAM" id="SSF90123">
    <property type="entry name" value="ABC transporter transmembrane region"/>
    <property type="match status" value="1"/>
</dbReference>
<organism evidence="11 12">
    <name type="scientific">Pseudahrensia aquimaris</name>
    <dbReference type="NCBI Taxonomy" id="744461"/>
    <lineage>
        <taxon>Bacteria</taxon>
        <taxon>Pseudomonadati</taxon>
        <taxon>Pseudomonadota</taxon>
        <taxon>Alphaproteobacteria</taxon>
        <taxon>Hyphomicrobiales</taxon>
        <taxon>Ahrensiaceae</taxon>
        <taxon>Pseudahrensia</taxon>
    </lineage>
</organism>
<keyword evidence="4" id="KW-0547">Nucleotide-binding</keyword>
<dbReference type="InterPro" id="IPR011527">
    <property type="entry name" value="ABC1_TM_dom"/>
</dbReference>
<comment type="caution">
    <text evidence="11">The sequence shown here is derived from an EMBL/GenBank/DDBJ whole genome shotgun (WGS) entry which is preliminary data.</text>
</comment>
<dbReference type="InterPro" id="IPR027417">
    <property type="entry name" value="P-loop_NTPase"/>
</dbReference>
<dbReference type="PROSITE" id="PS50893">
    <property type="entry name" value="ABC_TRANSPORTER_2"/>
    <property type="match status" value="1"/>
</dbReference>
<dbReference type="Pfam" id="PF00005">
    <property type="entry name" value="ABC_tran"/>
    <property type="match status" value="1"/>
</dbReference>
<name>A0ABW3FBE1_9HYPH</name>
<dbReference type="Gene3D" id="1.20.1560.10">
    <property type="entry name" value="ABC transporter type 1, transmembrane domain"/>
    <property type="match status" value="1"/>
</dbReference>
<feature type="transmembrane region" description="Helical" evidence="8">
    <location>
        <begin position="42"/>
        <end position="64"/>
    </location>
</feature>
<dbReference type="PROSITE" id="PS50929">
    <property type="entry name" value="ABC_TM1F"/>
    <property type="match status" value="1"/>
</dbReference>
<dbReference type="Proteomes" id="UP001597101">
    <property type="component" value="Unassembled WGS sequence"/>
</dbReference>
<feature type="transmembrane region" description="Helical" evidence="8">
    <location>
        <begin position="84"/>
        <end position="109"/>
    </location>
</feature>
<dbReference type="RefSeq" id="WP_377211614.1">
    <property type="nucleotide sequence ID" value="NZ_JBHTJV010000003.1"/>
</dbReference>
<dbReference type="PANTHER" id="PTHR43394">
    <property type="entry name" value="ATP-DEPENDENT PERMEASE MDL1, MITOCHONDRIAL"/>
    <property type="match status" value="1"/>
</dbReference>
<feature type="domain" description="ABC transporter" evidence="9">
    <location>
        <begin position="365"/>
        <end position="604"/>
    </location>
</feature>
<sequence>MLSRLYTWFEGFIEPYPPEEPTTPPKGLVAFCWHYSKGIWPWLALMGVLGALVAVIEISLFAFLGNIVDWLSNADRETFLQQEGAYLVWMAFVTVVLLPLIILAWSLVLHQTVIGNYPQIIRWQAHCYMLGQSMQFYQDEYAGRVATKVMQTALGVRETVMKILDVFVYVGVYFLGALVLIASFDTLLMVPFIVWLIAYGLTMKYFLPRMAVISRRQADARSSMTGRIVDSYTNISTVKLFAHAGREITYAKESMDKFLETVHPQMRLSTGMHVTLTIINKLLLASVGGIAIWQWLDGAATVAAVAVAAALVTRLNGMSHWIMWEMAGLFENIGMAIDGMNTIAQERSVLDKPNAKPLTVSKGEVRFDGVTFTYDKHGTVIKDMNLTLAPGEKVGLIGRSGAGKTTLMNVLLRLYDINGGNVSIDGQNIAEVTQESLRSKIAVVTQDTSLLHRSVRENIAYGRPDASDDEVIAAAKKANAHEFILGLEDAEGNKGYDAQVGERGVKLSGGQRQRVAIARVFLKDAPILILDEATSALDSEVEAIIQEQLFNLMEGKTVLAIAHRLSTIANMDRLIVLDGGEIVEQGTHDELVANGDLYASLWARQSGGFIIDEASDVAAQ</sequence>
<dbReference type="InterPro" id="IPR003593">
    <property type="entry name" value="AAA+_ATPase"/>
</dbReference>
<evidence type="ECO:0000256" key="8">
    <source>
        <dbReference type="SAM" id="Phobius"/>
    </source>
</evidence>
<dbReference type="InterPro" id="IPR039421">
    <property type="entry name" value="Type_1_exporter"/>
</dbReference>
<evidence type="ECO:0000256" key="4">
    <source>
        <dbReference type="ARBA" id="ARBA00022741"/>
    </source>
</evidence>
<feature type="transmembrane region" description="Helical" evidence="8">
    <location>
        <begin position="188"/>
        <end position="207"/>
    </location>
</feature>
<evidence type="ECO:0000256" key="1">
    <source>
        <dbReference type="ARBA" id="ARBA00004651"/>
    </source>
</evidence>
<dbReference type="GO" id="GO:0005524">
    <property type="term" value="F:ATP binding"/>
    <property type="evidence" value="ECO:0007669"/>
    <property type="project" value="UniProtKB-KW"/>
</dbReference>
<evidence type="ECO:0000313" key="11">
    <source>
        <dbReference type="EMBL" id="MFD0915767.1"/>
    </source>
</evidence>
<proteinExistence type="inferred from homology"/>
<dbReference type="PANTHER" id="PTHR43394:SF1">
    <property type="entry name" value="ATP-BINDING CASSETTE SUB-FAMILY B MEMBER 10, MITOCHONDRIAL"/>
    <property type="match status" value="1"/>
</dbReference>
<feature type="transmembrane region" description="Helical" evidence="8">
    <location>
        <begin position="163"/>
        <end position="182"/>
    </location>
</feature>
<keyword evidence="3 8" id="KW-0812">Transmembrane</keyword>
<evidence type="ECO:0000256" key="6">
    <source>
        <dbReference type="ARBA" id="ARBA00022989"/>
    </source>
</evidence>
<dbReference type="InterPro" id="IPR003439">
    <property type="entry name" value="ABC_transporter-like_ATP-bd"/>
</dbReference>
<dbReference type="Pfam" id="PF00664">
    <property type="entry name" value="ABC_membrane"/>
    <property type="match status" value="1"/>
</dbReference>
<keyword evidence="5 11" id="KW-0067">ATP-binding</keyword>
<dbReference type="InterPro" id="IPR017871">
    <property type="entry name" value="ABC_transporter-like_CS"/>
</dbReference>
<dbReference type="PROSITE" id="PS00211">
    <property type="entry name" value="ABC_TRANSPORTER_1"/>
    <property type="match status" value="1"/>
</dbReference>
<keyword evidence="6 8" id="KW-1133">Transmembrane helix</keyword>
<accession>A0ABW3FBE1</accession>
<keyword evidence="12" id="KW-1185">Reference proteome</keyword>